<dbReference type="AlphaFoldDB" id="A0A1L7X1Y6"/>
<evidence type="ECO:0000256" key="4">
    <source>
        <dbReference type="ARBA" id="ARBA00012483"/>
    </source>
</evidence>
<keyword evidence="6" id="KW-0812">Transmembrane</keyword>
<evidence type="ECO:0000259" key="15">
    <source>
        <dbReference type="PROSITE" id="PS50089"/>
    </source>
</evidence>
<keyword evidence="12" id="KW-0472">Membrane</keyword>
<dbReference type="InterPro" id="IPR024766">
    <property type="entry name" value="Znf_RING_H2"/>
</dbReference>
<feature type="domain" description="RING-type" evidence="15">
    <location>
        <begin position="53"/>
        <end position="105"/>
    </location>
</feature>
<gene>
    <name evidence="16" type="ORF">PAC_08920</name>
</gene>
<proteinExistence type="predicted"/>
<evidence type="ECO:0000256" key="6">
    <source>
        <dbReference type="ARBA" id="ARBA00022692"/>
    </source>
</evidence>
<feature type="region of interest" description="Disordered" evidence="14">
    <location>
        <begin position="1"/>
        <end position="34"/>
    </location>
</feature>
<reference evidence="16 17" key="1">
    <citation type="submission" date="2016-03" db="EMBL/GenBank/DDBJ databases">
        <authorList>
            <person name="Ploux O."/>
        </authorList>
    </citation>
    <scope>NUCLEOTIDE SEQUENCE [LARGE SCALE GENOMIC DNA]</scope>
    <source>
        <strain evidence="16 17">UAMH 11012</strain>
    </source>
</reference>
<evidence type="ECO:0000256" key="10">
    <source>
        <dbReference type="ARBA" id="ARBA00022833"/>
    </source>
</evidence>
<dbReference type="GO" id="GO:0061630">
    <property type="term" value="F:ubiquitin protein ligase activity"/>
    <property type="evidence" value="ECO:0007669"/>
    <property type="project" value="UniProtKB-EC"/>
</dbReference>
<dbReference type="PROSITE" id="PS50089">
    <property type="entry name" value="ZF_RING_2"/>
    <property type="match status" value="1"/>
</dbReference>
<dbReference type="GO" id="GO:0016020">
    <property type="term" value="C:membrane"/>
    <property type="evidence" value="ECO:0007669"/>
    <property type="project" value="UniProtKB-SubCell"/>
</dbReference>
<keyword evidence="9" id="KW-0833">Ubl conjugation pathway</keyword>
<dbReference type="GO" id="GO:0006511">
    <property type="term" value="P:ubiquitin-dependent protein catabolic process"/>
    <property type="evidence" value="ECO:0007669"/>
    <property type="project" value="TreeGrafter"/>
</dbReference>
<dbReference type="GO" id="GO:0016567">
    <property type="term" value="P:protein ubiquitination"/>
    <property type="evidence" value="ECO:0007669"/>
    <property type="project" value="TreeGrafter"/>
</dbReference>
<evidence type="ECO:0000256" key="5">
    <source>
        <dbReference type="ARBA" id="ARBA00022679"/>
    </source>
</evidence>
<keyword evidence="7" id="KW-0479">Metal-binding</keyword>
<dbReference type="SUPFAM" id="SSF57850">
    <property type="entry name" value="RING/U-box"/>
    <property type="match status" value="1"/>
</dbReference>
<dbReference type="STRING" id="576137.A0A1L7X1Y6"/>
<evidence type="ECO:0000256" key="9">
    <source>
        <dbReference type="ARBA" id="ARBA00022786"/>
    </source>
</evidence>
<evidence type="ECO:0000256" key="14">
    <source>
        <dbReference type="SAM" id="MobiDB-lite"/>
    </source>
</evidence>
<evidence type="ECO:0000256" key="3">
    <source>
        <dbReference type="ARBA" id="ARBA00004906"/>
    </source>
</evidence>
<name>A0A1L7X1Y6_9HELO</name>
<dbReference type="PANTHER" id="PTHR45977">
    <property type="entry name" value="TARGET OF ERK KINASE MPK-1"/>
    <property type="match status" value="1"/>
</dbReference>
<dbReference type="GO" id="GO:0008270">
    <property type="term" value="F:zinc ion binding"/>
    <property type="evidence" value="ECO:0007669"/>
    <property type="project" value="UniProtKB-KW"/>
</dbReference>
<evidence type="ECO:0000256" key="2">
    <source>
        <dbReference type="ARBA" id="ARBA00004141"/>
    </source>
</evidence>
<dbReference type="InterPro" id="IPR001841">
    <property type="entry name" value="Znf_RING"/>
</dbReference>
<dbReference type="PANTHER" id="PTHR45977:SF4">
    <property type="entry name" value="RING-TYPE DOMAIN-CONTAINING PROTEIN"/>
    <property type="match status" value="1"/>
</dbReference>
<dbReference type="Gene3D" id="3.30.40.10">
    <property type="entry name" value="Zinc/RING finger domain, C3HC4 (zinc finger)"/>
    <property type="match status" value="1"/>
</dbReference>
<comment type="catalytic activity">
    <reaction evidence="1">
        <text>S-ubiquitinyl-[E2 ubiquitin-conjugating enzyme]-L-cysteine + [acceptor protein]-L-lysine = [E2 ubiquitin-conjugating enzyme]-L-cysteine + N(6)-ubiquitinyl-[acceptor protein]-L-lysine.</text>
        <dbReference type="EC" id="2.3.2.27"/>
    </reaction>
</comment>
<keyword evidence="5" id="KW-0808">Transferase</keyword>
<dbReference type="OrthoDB" id="8062037at2759"/>
<evidence type="ECO:0000256" key="8">
    <source>
        <dbReference type="ARBA" id="ARBA00022771"/>
    </source>
</evidence>
<organism evidence="16 17">
    <name type="scientific">Phialocephala subalpina</name>
    <dbReference type="NCBI Taxonomy" id="576137"/>
    <lineage>
        <taxon>Eukaryota</taxon>
        <taxon>Fungi</taxon>
        <taxon>Dikarya</taxon>
        <taxon>Ascomycota</taxon>
        <taxon>Pezizomycotina</taxon>
        <taxon>Leotiomycetes</taxon>
        <taxon>Helotiales</taxon>
        <taxon>Mollisiaceae</taxon>
        <taxon>Phialocephala</taxon>
        <taxon>Phialocephala fortinii species complex</taxon>
    </lineage>
</organism>
<evidence type="ECO:0000256" key="1">
    <source>
        <dbReference type="ARBA" id="ARBA00000900"/>
    </source>
</evidence>
<feature type="compositionally biased region" description="Low complexity" evidence="14">
    <location>
        <begin position="9"/>
        <end position="20"/>
    </location>
</feature>
<accession>A0A1L7X1Y6</accession>
<dbReference type="Proteomes" id="UP000184330">
    <property type="component" value="Unassembled WGS sequence"/>
</dbReference>
<dbReference type="InterPro" id="IPR013083">
    <property type="entry name" value="Znf_RING/FYVE/PHD"/>
</dbReference>
<keyword evidence="10" id="KW-0862">Zinc</keyword>
<evidence type="ECO:0000256" key="13">
    <source>
        <dbReference type="PROSITE-ProRule" id="PRU00175"/>
    </source>
</evidence>
<evidence type="ECO:0000256" key="7">
    <source>
        <dbReference type="ARBA" id="ARBA00022723"/>
    </source>
</evidence>
<comment type="pathway">
    <text evidence="3">Protein modification; protein ubiquitination.</text>
</comment>
<sequence length="224" mass="24948">METTVSSTSGSAKPSAVVASPPAPPSSPSPSISSSLNYFDEIDAAAEEEATHCTICNDPLSTTPINNNTTEVETPTILPCGHIFGSNCITRWLNNSTHQNCPICRRRMTYRSCHHVVKPLPVEVNPKLVREQDMPEKCLLCREGGEVLREKMRWVKERMDAEVRALEGLRVLRMTRGFAAFGGLFCGANGPIEDFEGRVDESKRVWEDECRRLEERVVGGRAEW</sequence>
<comment type="subcellular location">
    <subcellularLocation>
        <location evidence="2">Membrane</location>
        <topology evidence="2">Multi-pass membrane protein</topology>
    </subcellularLocation>
</comment>
<protein>
    <recommendedName>
        <fullName evidence="4">RING-type E3 ubiquitin transferase</fullName>
        <ecNumber evidence="4">2.3.2.27</ecNumber>
    </recommendedName>
</protein>
<evidence type="ECO:0000313" key="17">
    <source>
        <dbReference type="Proteomes" id="UP000184330"/>
    </source>
</evidence>
<evidence type="ECO:0000313" key="16">
    <source>
        <dbReference type="EMBL" id="CZR59028.1"/>
    </source>
</evidence>
<evidence type="ECO:0000256" key="12">
    <source>
        <dbReference type="ARBA" id="ARBA00023136"/>
    </source>
</evidence>
<dbReference type="SMART" id="SM00184">
    <property type="entry name" value="RING"/>
    <property type="match status" value="1"/>
</dbReference>
<keyword evidence="11" id="KW-1133">Transmembrane helix</keyword>
<evidence type="ECO:0000256" key="11">
    <source>
        <dbReference type="ARBA" id="ARBA00022989"/>
    </source>
</evidence>
<dbReference type="Pfam" id="PF12678">
    <property type="entry name" value="zf-rbx1"/>
    <property type="match status" value="1"/>
</dbReference>
<keyword evidence="8 13" id="KW-0863">Zinc-finger</keyword>
<dbReference type="EMBL" id="FJOG01000013">
    <property type="protein sequence ID" value="CZR59028.1"/>
    <property type="molecule type" value="Genomic_DNA"/>
</dbReference>
<dbReference type="EC" id="2.3.2.27" evidence="4"/>
<keyword evidence="17" id="KW-1185">Reference proteome</keyword>